<protein>
    <recommendedName>
        <fullName evidence="5">Transmembrane protein</fullName>
    </recommendedName>
</protein>
<dbReference type="OrthoDB" id="978359at2"/>
<keyword evidence="1" id="KW-0175">Coiled coil</keyword>
<accession>H6KZT6</accession>
<evidence type="ECO:0000313" key="4">
    <source>
        <dbReference type="Proteomes" id="UP000007519"/>
    </source>
</evidence>
<evidence type="ECO:0000256" key="2">
    <source>
        <dbReference type="SAM" id="Phobius"/>
    </source>
</evidence>
<dbReference type="InterPro" id="IPR044200">
    <property type="entry name" value="At5g03900-like"/>
</dbReference>
<dbReference type="STRING" id="984262.SGRA_3134"/>
<feature type="transmembrane region" description="Helical" evidence="2">
    <location>
        <begin position="318"/>
        <end position="337"/>
    </location>
</feature>
<keyword evidence="2" id="KW-0472">Membrane</keyword>
<sequence length="490" mass="56882">MSYEQKEVNLRLEKYLLKSNQQFTLEDAAASTGMPIIESESAIRELMQRYDCKLKVTENGDLIYDFTGLHRRTEKSFGERLAEFADWFWKGFKIFYRIVTAVFLLIYFVLFVVILIALIVGLLSQGGNSDNDSKSGGIGKLFLVLFRVFISIFEWSTILGYDYTYRSRDDYGYPYKHYVEKPGQLAKLRKNRKSSKEEKGFVASVYDFIFGPVRYQPDPYANHKEVASFLKENKGLVSTAELQALAGWRRDEAENFMTELLGRYDGQAKISERSAVLYGDFSQLNRSANRPDEAPIIYYWDEYEPEYELTGNKTGRNWAIVGMNSLNLVFSLFFLAQPNFFAEFDIPIANGPFLAQVVLGAIPFTYSLLFFLIPAFRYFRLLPLKRKQRQENARKRLMKVIFQHVRVPISLKMLTQVANDQAQTEEKLKEEQVEALMQEVIHDLGGESSLNSQNQLVYRFDRLKEEVEEMSRLRQEHRGDDSLGKIVFES</sequence>
<feature type="transmembrane region" description="Helical" evidence="2">
    <location>
        <begin position="357"/>
        <end position="379"/>
    </location>
</feature>
<evidence type="ECO:0000256" key="1">
    <source>
        <dbReference type="SAM" id="Coils"/>
    </source>
</evidence>
<evidence type="ECO:0000313" key="3">
    <source>
        <dbReference type="EMBL" id="AFC25862.1"/>
    </source>
</evidence>
<proteinExistence type="predicted"/>
<name>H6KZT6_SAPGL</name>
<dbReference type="eggNOG" id="COG5360">
    <property type="taxonomic scope" value="Bacteria"/>
</dbReference>
<feature type="coiled-coil region" evidence="1">
    <location>
        <begin position="411"/>
        <end position="480"/>
    </location>
</feature>
<evidence type="ECO:0008006" key="5">
    <source>
        <dbReference type="Google" id="ProtNLM"/>
    </source>
</evidence>
<dbReference type="KEGG" id="sgn:SGRA_3134"/>
<dbReference type="HOGENOM" id="CLU_556526_0_0_10"/>
<dbReference type="RefSeq" id="WP_015693460.1">
    <property type="nucleotide sequence ID" value="NC_016940.1"/>
</dbReference>
<dbReference type="AlphaFoldDB" id="H6KZT6"/>
<dbReference type="Proteomes" id="UP000007519">
    <property type="component" value="Chromosome"/>
</dbReference>
<dbReference type="PANTHER" id="PTHR47380">
    <property type="entry name" value="OS02G0533000 PROTEIN"/>
    <property type="match status" value="1"/>
</dbReference>
<reference evidence="3 4" key="1">
    <citation type="journal article" date="2012" name="Stand. Genomic Sci.">
        <title>Complete genome sequencing and analysis of Saprospira grandis str. Lewin, a predatory marine bacterium.</title>
        <authorList>
            <person name="Saw J.H."/>
            <person name="Yuryev A."/>
            <person name="Kanbe M."/>
            <person name="Hou S."/>
            <person name="Young A.G."/>
            <person name="Aizawa S."/>
            <person name="Alam M."/>
        </authorList>
    </citation>
    <scope>NUCLEOTIDE SEQUENCE [LARGE SCALE GENOMIC DNA]</scope>
    <source>
        <strain evidence="3 4">Lewin</strain>
    </source>
</reference>
<dbReference type="PANTHER" id="PTHR47380:SF4">
    <property type="entry name" value="OS02G0533000 PROTEIN"/>
    <property type="match status" value="1"/>
</dbReference>
<keyword evidence="4" id="KW-1185">Reference proteome</keyword>
<gene>
    <name evidence="3" type="ordered locus">SGRA_3134</name>
</gene>
<dbReference type="EMBL" id="CP002831">
    <property type="protein sequence ID" value="AFC25862.1"/>
    <property type="molecule type" value="Genomic_DNA"/>
</dbReference>
<organism evidence="3 4">
    <name type="scientific">Saprospira grandis (strain Lewin)</name>
    <dbReference type="NCBI Taxonomy" id="984262"/>
    <lineage>
        <taxon>Bacteria</taxon>
        <taxon>Pseudomonadati</taxon>
        <taxon>Bacteroidota</taxon>
        <taxon>Saprospiria</taxon>
        <taxon>Saprospirales</taxon>
        <taxon>Saprospiraceae</taxon>
        <taxon>Saprospira</taxon>
    </lineage>
</organism>
<feature type="transmembrane region" description="Helical" evidence="2">
    <location>
        <begin position="141"/>
        <end position="161"/>
    </location>
</feature>
<keyword evidence="2" id="KW-0812">Transmembrane</keyword>
<keyword evidence="2" id="KW-1133">Transmembrane helix</keyword>
<feature type="transmembrane region" description="Helical" evidence="2">
    <location>
        <begin position="94"/>
        <end position="121"/>
    </location>
</feature>